<dbReference type="SUPFAM" id="SSF82185">
    <property type="entry name" value="Histone H3 K4-specific methyltransferase SET7/9 N-terminal domain"/>
    <property type="match status" value="1"/>
</dbReference>
<evidence type="ECO:0008006" key="3">
    <source>
        <dbReference type="Google" id="ProtNLM"/>
    </source>
</evidence>
<gene>
    <name evidence="1" type="ORF">GXW79_14020</name>
</gene>
<dbReference type="EMBL" id="JAAEDH010000016">
    <property type="protein sequence ID" value="MBR0656195.1"/>
    <property type="molecule type" value="Genomic_DNA"/>
</dbReference>
<reference evidence="1" key="1">
    <citation type="submission" date="2020-01" db="EMBL/GenBank/DDBJ databases">
        <authorList>
            <person name="Rat A."/>
        </authorList>
    </citation>
    <scope>NUCLEOTIDE SEQUENCE</scope>
    <source>
        <strain evidence="1">LMG 28251</strain>
    </source>
</reference>
<protein>
    <recommendedName>
        <fullName evidence="3">MORN repeat-containing protein</fullName>
    </recommendedName>
</protein>
<proteinExistence type="predicted"/>
<dbReference type="AlphaFoldDB" id="A0AAF1K586"/>
<dbReference type="Proteomes" id="UP001196068">
    <property type="component" value="Unassembled WGS sequence"/>
</dbReference>
<reference evidence="1" key="2">
    <citation type="journal article" date="2021" name="Syst. Appl. Microbiol.">
        <title>Roseomonas hellenica sp. nov., isolated from roots of wild-growing Alkanna tinctoria.</title>
        <authorList>
            <person name="Rat A."/>
            <person name="Naranjo H.D."/>
            <person name="Lebbe L."/>
            <person name="Cnockaert M."/>
            <person name="Krigas N."/>
            <person name="Grigoriadou K."/>
            <person name="Maloupa E."/>
            <person name="Willems A."/>
        </authorList>
    </citation>
    <scope>NUCLEOTIDE SEQUENCE</scope>
    <source>
        <strain evidence="1">LMG 28251</strain>
    </source>
</reference>
<comment type="caution">
    <text evidence="1">The sequence shown here is derived from an EMBL/GenBank/DDBJ whole genome shotgun (WGS) entry which is preliminary data.</text>
</comment>
<dbReference type="RefSeq" id="WP_211875043.1">
    <property type="nucleotide sequence ID" value="NZ_JAAEDH010000016.1"/>
</dbReference>
<organism evidence="1 2">
    <name type="scientific">Plastoroseomonas arctica</name>
    <dbReference type="NCBI Taxonomy" id="1509237"/>
    <lineage>
        <taxon>Bacteria</taxon>
        <taxon>Pseudomonadati</taxon>
        <taxon>Pseudomonadota</taxon>
        <taxon>Alphaproteobacteria</taxon>
        <taxon>Acetobacterales</taxon>
        <taxon>Acetobacteraceae</taxon>
        <taxon>Plastoroseomonas</taxon>
    </lineage>
</organism>
<sequence length="191" mass="20467">MRNLMLCALMLLVAAAGPPPEAERMVPGGRSGFVADGAGGCWVWVGGIGRGAQDVVASWSGPCPEGPAEGEGRAVVRWREDGQDRAMIYDGPVRRGKNEGRGRILHVDEGRVRASAEGVFRNDHFVEGRFELPLQGLVYEGGWSPGGPEGQGRVTQGGRSFEGVWDSGCLRTEGGWLSFTRPIEECEGVRT</sequence>
<keyword evidence="2" id="KW-1185">Reference proteome</keyword>
<evidence type="ECO:0000313" key="1">
    <source>
        <dbReference type="EMBL" id="MBR0656195.1"/>
    </source>
</evidence>
<name>A0AAF1K586_9PROT</name>
<evidence type="ECO:0000313" key="2">
    <source>
        <dbReference type="Proteomes" id="UP001196068"/>
    </source>
</evidence>
<accession>A0AAF1K586</accession>